<evidence type="ECO:0000256" key="1">
    <source>
        <dbReference type="ARBA" id="ARBA00022737"/>
    </source>
</evidence>
<dbReference type="Proteomes" id="UP001209878">
    <property type="component" value="Unassembled WGS sequence"/>
</dbReference>
<evidence type="ECO:0000313" key="4">
    <source>
        <dbReference type="EMBL" id="KAK2191260.1"/>
    </source>
</evidence>
<dbReference type="Pfam" id="PF24883">
    <property type="entry name" value="NPHP3_N"/>
    <property type="match status" value="1"/>
</dbReference>
<dbReference type="PANTHER" id="PTHR10039:SF16">
    <property type="entry name" value="GPI INOSITOL-DEACYLASE"/>
    <property type="match status" value="1"/>
</dbReference>
<dbReference type="PANTHER" id="PTHR10039">
    <property type="entry name" value="AMELOGENIN"/>
    <property type="match status" value="1"/>
</dbReference>
<dbReference type="InterPro" id="IPR056884">
    <property type="entry name" value="NPHP3-like_N"/>
</dbReference>
<accession>A0AAD9UJ65</accession>
<sequence length="716" mass="79792">MSSSPGGDCGRSRRVHTGKRTVFNNDDVAMTTATPREQYVLDTTSTDLLAALERWREFICWADSATAIYQGIQDIYASYTGYERSMPAEAFAFQDSVHDLETYIGLDLRRHVAMRNCNDPYYMDRVNAHLSRGLALLPHLLMADMDSSDGKQFIRELDHLSAELQATFLEYGFCETLDALKNVDEAQKKLTAIETRLDQLQRTLADPDTDLSLVIAELRDVVAHLNGILQAMTESDTDRISRDVTNCRRQTSLLLSKCSSRMTTDCELYVSYAAAQSLLRSAFVTQLFRRDSTAEVNGHMIHPGTRGWLLERLQRWLNTGDNRVFVASSKPGMGKTALSSAVCKLLNYDVVAKFFFRPNEGATVDDLVRSIAAELCRTLPEYLNYLDDELSGADVAVRLDGTWRESFDVLLKGPLQALYGQPSSPQQSPRDDPRQCTLNGVAGLLRDPATSSTPDRGRRTPNRPRSSRTSGDGVGALMRDPTTVAASARPGDEGDGPRRRLNDLTRRRLIVVDGLHHCAHAEWAILGEFVAAAVAELPPTVCLWLTAAVDDLGQIVPADVDLDEVSLNGRAWINRHVTDVETYVASSLGAILSGEDATSTPNRARADEMTLQNTVDALLKASAGRFDYAIELMEEFAREMAHTGQFLSSLRKATIPVNAKHGMQYEKRVSEFASVFRSYRDREGRVVDVRVIRQSAYLMDKTRVALIRGRHYMNMR</sequence>
<organism evidence="4 5">
    <name type="scientific">Ridgeia piscesae</name>
    <name type="common">Tubeworm</name>
    <dbReference type="NCBI Taxonomy" id="27915"/>
    <lineage>
        <taxon>Eukaryota</taxon>
        <taxon>Metazoa</taxon>
        <taxon>Spiralia</taxon>
        <taxon>Lophotrochozoa</taxon>
        <taxon>Annelida</taxon>
        <taxon>Polychaeta</taxon>
        <taxon>Sedentaria</taxon>
        <taxon>Canalipalpata</taxon>
        <taxon>Sabellida</taxon>
        <taxon>Siboglinidae</taxon>
        <taxon>Ridgeia</taxon>
    </lineage>
</organism>
<dbReference type="EMBL" id="JAODUO010000055">
    <property type="protein sequence ID" value="KAK2191260.1"/>
    <property type="molecule type" value="Genomic_DNA"/>
</dbReference>
<feature type="domain" description="Nephrocystin 3-like N-terminal" evidence="3">
    <location>
        <begin position="304"/>
        <end position="411"/>
    </location>
</feature>
<feature type="compositionally biased region" description="Basic and acidic residues" evidence="2">
    <location>
        <begin position="490"/>
        <end position="500"/>
    </location>
</feature>
<reference evidence="4" key="1">
    <citation type="journal article" date="2023" name="Mol. Biol. Evol.">
        <title>Third-Generation Sequencing Reveals the Adaptive Role of the Epigenome in Three Deep-Sea Polychaetes.</title>
        <authorList>
            <person name="Perez M."/>
            <person name="Aroh O."/>
            <person name="Sun Y."/>
            <person name="Lan Y."/>
            <person name="Juniper S.K."/>
            <person name="Young C.R."/>
            <person name="Angers B."/>
            <person name="Qian P.Y."/>
        </authorList>
    </citation>
    <scope>NUCLEOTIDE SEQUENCE</scope>
    <source>
        <strain evidence="4">R07B-5</strain>
    </source>
</reference>
<evidence type="ECO:0000259" key="3">
    <source>
        <dbReference type="Pfam" id="PF24883"/>
    </source>
</evidence>
<gene>
    <name evidence="4" type="ORF">NP493_56g00034</name>
</gene>
<protein>
    <recommendedName>
        <fullName evidence="3">Nephrocystin 3-like N-terminal domain-containing protein</fullName>
    </recommendedName>
</protein>
<feature type="region of interest" description="Disordered" evidence="2">
    <location>
        <begin position="418"/>
        <end position="500"/>
    </location>
</feature>
<evidence type="ECO:0000313" key="5">
    <source>
        <dbReference type="Proteomes" id="UP001209878"/>
    </source>
</evidence>
<name>A0AAD9UJ65_RIDPI</name>
<evidence type="ECO:0000256" key="2">
    <source>
        <dbReference type="SAM" id="MobiDB-lite"/>
    </source>
</evidence>
<proteinExistence type="predicted"/>
<dbReference type="AlphaFoldDB" id="A0AAD9UJ65"/>
<comment type="caution">
    <text evidence="4">The sequence shown here is derived from an EMBL/GenBank/DDBJ whole genome shotgun (WGS) entry which is preliminary data.</text>
</comment>
<keyword evidence="1" id="KW-0677">Repeat</keyword>
<keyword evidence="5" id="KW-1185">Reference proteome</keyword>